<keyword evidence="3 9" id="KW-0732">Signal</keyword>
<feature type="domain" description="Cathepsin propeptide inhibitor" evidence="11">
    <location>
        <begin position="46"/>
        <end position="102"/>
    </location>
</feature>
<evidence type="ECO:0000256" key="7">
    <source>
        <dbReference type="ARBA" id="ARBA00023180"/>
    </source>
</evidence>
<dbReference type="EMBL" id="PDCK01000019">
    <property type="protein sequence ID" value="PRQ60960.1"/>
    <property type="molecule type" value="Genomic_DNA"/>
</dbReference>
<dbReference type="GO" id="GO:0008234">
    <property type="term" value="F:cysteine-type peptidase activity"/>
    <property type="evidence" value="ECO:0007669"/>
    <property type="project" value="UniProtKB-KW"/>
</dbReference>
<comment type="caution">
    <text evidence="12">The sequence shown here is derived from an EMBL/GenBank/DDBJ whole genome shotgun (WGS) entry which is preliminary data.</text>
</comment>
<dbReference type="Pfam" id="PF00112">
    <property type="entry name" value="Peptidase_C1"/>
    <property type="match status" value="1"/>
</dbReference>
<dbReference type="PROSITE" id="PS00639">
    <property type="entry name" value="THIOL_PROTEASE_HIS"/>
    <property type="match status" value="1"/>
</dbReference>
<feature type="chain" id="PRO_5018753680" description="Vignain" evidence="9">
    <location>
        <begin position="28"/>
        <end position="347"/>
    </location>
</feature>
<dbReference type="InterPro" id="IPR025661">
    <property type="entry name" value="Pept_asp_AS"/>
</dbReference>
<dbReference type="Proteomes" id="UP000238479">
    <property type="component" value="Unassembled WGS sequence"/>
</dbReference>
<name>A0A2P6SQJ2_ROSCH</name>
<evidence type="ECO:0000256" key="4">
    <source>
        <dbReference type="ARBA" id="ARBA00022801"/>
    </source>
</evidence>
<dbReference type="SMART" id="SM00645">
    <property type="entry name" value="Pept_C1"/>
    <property type="match status" value="1"/>
</dbReference>
<keyword evidence="6" id="KW-1015">Disulfide bond</keyword>
<accession>A0A2P6SQJ2</accession>
<evidence type="ECO:0000256" key="2">
    <source>
        <dbReference type="ARBA" id="ARBA00022670"/>
    </source>
</evidence>
<dbReference type="PROSITE" id="PS00139">
    <property type="entry name" value="THIOL_PROTEASE_CYS"/>
    <property type="match status" value="1"/>
</dbReference>
<keyword evidence="5" id="KW-0788">Thiol protease</keyword>
<dbReference type="STRING" id="74649.A0A2P6SQJ2"/>
<evidence type="ECO:0000256" key="6">
    <source>
        <dbReference type="ARBA" id="ARBA00023157"/>
    </source>
</evidence>
<evidence type="ECO:0000256" key="5">
    <source>
        <dbReference type="ARBA" id="ARBA00022807"/>
    </source>
</evidence>
<evidence type="ECO:0000256" key="8">
    <source>
        <dbReference type="ARBA" id="ARBA00069575"/>
    </source>
</evidence>
<evidence type="ECO:0000256" key="3">
    <source>
        <dbReference type="ARBA" id="ARBA00022729"/>
    </source>
</evidence>
<dbReference type="InterPro" id="IPR000668">
    <property type="entry name" value="Peptidase_C1A_C"/>
</dbReference>
<dbReference type="Gramene" id="PRQ60960">
    <property type="protein sequence ID" value="PRQ60960"/>
    <property type="gene ID" value="RchiOBHm_Chr0c20g0500241"/>
</dbReference>
<reference evidence="12 13" key="1">
    <citation type="journal article" date="2018" name="Nat. Genet.">
        <title>The Rosa genome provides new insights in the design of modern roses.</title>
        <authorList>
            <person name="Bendahmane M."/>
        </authorList>
    </citation>
    <scope>NUCLEOTIDE SEQUENCE [LARGE SCALE GENOMIC DNA]</scope>
    <source>
        <strain evidence="13">cv. Old Blush</strain>
    </source>
</reference>
<feature type="domain" description="Peptidase C1A papain C-terminal" evidence="10">
    <location>
        <begin position="126"/>
        <end position="342"/>
    </location>
</feature>
<sequence>MQTSIMLRCASFMLFMVWTLCISSSLACTEKQKPIGYEQKSMKERYERWLTKFDRRYKNREEWEYRFGIFQSNVQLVDFINSQNLSYKLTDNKFADMTNLEFTRTHLGFQAGRNPKTKFRYEWKDLPTTVDWRKNGSVTPVRDQGRCGSCWAFSAVAAVEGLHEINTGKLVSLSEQELVDCDVNTGNQGCSGGYMENAFDYIRKHGLTTQEDYPYTGSDGTCNKAKQKKYAVKIGGYETVPDNDEKSLQAAVAHQPVSVAIDAGGFAMQLYSSGIFTGLLCGKSLNHGVTAVGYGEENGNKYWIVKNSWGPNWGESGYIRMTRDSIDKEGACGIAMMSSYPVKSRKM</sequence>
<keyword evidence="2" id="KW-0645">Protease</keyword>
<dbReference type="SMART" id="SM00848">
    <property type="entry name" value="Inhibitor_I29"/>
    <property type="match status" value="1"/>
</dbReference>
<dbReference type="InterPro" id="IPR025660">
    <property type="entry name" value="Pept_his_AS"/>
</dbReference>
<dbReference type="GO" id="GO:0006508">
    <property type="term" value="P:proteolysis"/>
    <property type="evidence" value="ECO:0007669"/>
    <property type="project" value="UniProtKB-KW"/>
</dbReference>
<dbReference type="SUPFAM" id="SSF54001">
    <property type="entry name" value="Cysteine proteinases"/>
    <property type="match status" value="1"/>
</dbReference>
<protein>
    <recommendedName>
        <fullName evidence="8">Vignain</fullName>
    </recommendedName>
</protein>
<evidence type="ECO:0000256" key="1">
    <source>
        <dbReference type="ARBA" id="ARBA00008455"/>
    </source>
</evidence>
<dbReference type="InterPro" id="IPR039417">
    <property type="entry name" value="Peptidase_C1A_papain-like"/>
</dbReference>
<evidence type="ECO:0000313" key="12">
    <source>
        <dbReference type="EMBL" id="PRQ60960.1"/>
    </source>
</evidence>
<keyword evidence="7" id="KW-0325">Glycoprotein</keyword>
<dbReference type="Pfam" id="PF08246">
    <property type="entry name" value="Inhibitor_I29"/>
    <property type="match status" value="1"/>
</dbReference>
<gene>
    <name evidence="12" type="ORF">RchiOBHm_Chr0c20g0500241</name>
</gene>
<evidence type="ECO:0000259" key="11">
    <source>
        <dbReference type="SMART" id="SM00848"/>
    </source>
</evidence>
<feature type="signal peptide" evidence="9">
    <location>
        <begin position="1"/>
        <end position="27"/>
    </location>
</feature>
<proteinExistence type="inferred from homology"/>
<dbReference type="OMA" id="GTYNKGC"/>
<dbReference type="InterPro" id="IPR013201">
    <property type="entry name" value="Prot_inhib_I29"/>
</dbReference>
<dbReference type="PANTHER" id="PTHR12411">
    <property type="entry name" value="CYSTEINE PROTEASE FAMILY C1-RELATED"/>
    <property type="match status" value="1"/>
</dbReference>
<dbReference type="PROSITE" id="PS00640">
    <property type="entry name" value="THIOL_PROTEASE_ASN"/>
    <property type="match status" value="1"/>
</dbReference>
<dbReference type="OrthoDB" id="10253408at2759"/>
<dbReference type="InterPro" id="IPR000169">
    <property type="entry name" value="Pept_cys_AS"/>
</dbReference>
<evidence type="ECO:0000256" key="9">
    <source>
        <dbReference type="SAM" id="SignalP"/>
    </source>
</evidence>
<dbReference type="InterPro" id="IPR038765">
    <property type="entry name" value="Papain-like_cys_pep_sf"/>
</dbReference>
<keyword evidence="13" id="KW-1185">Reference proteome</keyword>
<dbReference type="Gene3D" id="3.90.70.10">
    <property type="entry name" value="Cysteine proteinases"/>
    <property type="match status" value="1"/>
</dbReference>
<evidence type="ECO:0000313" key="13">
    <source>
        <dbReference type="Proteomes" id="UP000238479"/>
    </source>
</evidence>
<dbReference type="AlphaFoldDB" id="A0A2P6SQJ2"/>
<dbReference type="FunFam" id="3.90.70.10:FF:000023">
    <property type="entry name" value="Senescence-specific cysteine protease SAG39"/>
    <property type="match status" value="1"/>
</dbReference>
<evidence type="ECO:0000259" key="10">
    <source>
        <dbReference type="SMART" id="SM00645"/>
    </source>
</evidence>
<dbReference type="PRINTS" id="PR00705">
    <property type="entry name" value="PAPAIN"/>
</dbReference>
<dbReference type="InterPro" id="IPR013128">
    <property type="entry name" value="Peptidase_C1A"/>
</dbReference>
<organism evidence="12 13">
    <name type="scientific">Rosa chinensis</name>
    <name type="common">China rose</name>
    <dbReference type="NCBI Taxonomy" id="74649"/>
    <lineage>
        <taxon>Eukaryota</taxon>
        <taxon>Viridiplantae</taxon>
        <taxon>Streptophyta</taxon>
        <taxon>Embryophyta</taxon>
        <taxon>Tracheophyta</taxon>
        <taxon>Spermatophyta</taxon>
        <taxon>Magnoliopsida</taxon>
        <taxon>eudicotyledons</taxon>
        <taxon>Gunneridae</taxon>
        <taxon>Pentapetalae</taxon>
        <taxon>rosids</taxon>
        <taxon>fabids</taxon>
        <taxon>Rosales</taxon>
        <taxon>Rosaceae</taxon>
        <taxon>Rosoideae</taxon>
        <taxon>Rosoideae incertae sedis</taxon>
        <taxon>Rosa</taxon>
    </lineage>
</organism>
<dbReference type="CDD" id="cd02248">
    <property type="entry name" value="Peptidase_C1A"/>
    <property type="match status" value="1"/>
</dbReference>
<keyword evidence="4 12" id="KW-0378">Hydrolase</keyword>
<comment type="similarity">
    <text evidence="1">Belongs to the peptidase C1 family.</text>
</comment>